<dbReference type="STRING" id="1424294.Gferi_23630"/>
<dbReference type="Proteomes" id="UP000095743">
    <property type="component" value="Chromosome"/>
</dbReference>
<reference evidence="3 4" key="1">
    <citation type="submission" date="2016-09" db="EMBL/GenBank/DDBJ databases">
        <title>Genomic analysis reveals versatility of anaerobic energy metabolism of Geosporobacter ferrireducens IRF9 of phylum Firmicutes.</title>
        <authorList>
            <person name="Kim S.-J."/>
        </authorList>
    </citation>
    <scope>NUCLEOTIDE SEQUENCE [LARGE SCALE GENOMIC DNA]</scope>
    <source>
        <strain evidence="3 4">IRF9</strain>
    </source>
</reference>
<evidence type="ECO:0000259" key="2">
    <source>
        <dbReference type="Pfam" id="PF22768"/>
    </source>
</evidence>
<evidence type="ECO:0000313" key="4">
    <source>
        <dbReference type="Proteomes" id="UP000095743"/>
    </source>
</evidence>
<dbReference type="Pfam" id="PF22768">
    <property type="entry name" value="SPP1_Dit"/>
    <property type="match status" value="1"/>
</dbReference>
<dbReference type="OrthoDB" id="3078561at2"/>
<accession>A0A1D8GN38</accession>
<sequence length="257" mass="28298">MGFIYNGISSKNMKIKARLTSWQASPALRNSYEMVPGKAGVADFGCDSSERIIIVNCNVYPQKSFADLVDVLDGLAEWLNPMNGLKQLVLDDIPDRYFYARLTEQVDCERLLRTAGAFDLKFICPDPHAYALTDEQFTISSEGNHEIERLTGNADSEPVYQLKGTINSSSSTYISITTNGEELRVVGALTADEVLVIDSGLVTAKITDINGNTLRNGLPGLDELNFPVLHKGDNEITITVAGATFSELRILAKSRWR</sequence>
<dbReference type="InterPro" id="IPR008841">
    <property type="entry name" value="Siphovirus-type_tail_N"/>
</dbReference>
<organism evidence="3 4">
    <name type="scientific">Geosporobacter ferrireducens</name>
    <dbReference type="NCBI Taxonomy" id="1424294"/>
    <lineage>
        <taxon>Bacteria</taxon>
        <taxon>Bacillati</taxon>
        <taxon>Bacillota</taxon>
        <taxon>Clostridia</taxon>
        <taxon>Peptostreptococcales</taxon>
        <taxon>Thermotaleaceae</taxon>
        <taxon>Geosporobacter</taxon>
    </lineage>
</organism>
<feature type="domain" description="Siphovirus-type tail component C-terminal" evidence="2">
    <location>
        <begin position="151"/>
        <end position="240"/>
    </location>
</feature>
<dbReference type="Gene3D" id="2.40.30.200">
    <property type="match status" value="1"/>
</dbReference>
<dbReference type="EMBL" id="CP017269">
    <property type="protein sequence ID" value="AOT72272.1"/>
    <property type="molecule type" value="Genomic_DNA"/>
</dbReference>
<dbReference type="Pfam" id="PF05709">
    <property type="entry name" value="Sipho_tail"/>
    <property type="match status" value="1"/>
</dbReference>
<keyword evidence="4" id="KW-1185">Reference proteome</keyword>
<feature type="domain" description="Siphovirus-type tail component RIFT-related" evidence="1">
    <location>
        <begin position="25"/>
        <end position="124"/>
    </location>
</feature>
<proteinExistence type="predicted"/>
<dbReference type="NCBIfam" id="TIGR01633">
    <property type="entry name" value="phi3626_gp14_N"/>
    <property type="match status" value="1"/>
</dbReference>
<evidence type="ECO:0000313" key="3">
    <source>
        <dbReference type="EMBL" id="AOT72272.1"/>
    </source>
</evidence>
<dbReference type="RefSeq" id="WP_069980587.1">
    <property type="nucleotide sequence ID" value="NZ_CP017269.1"/>
</dbReference>
<dbReference type="InterPro" id="IPR006520">
    <property type="entry name" value="Dit_BPSPP_N"/>
</dbReference>
<evidence type="ECO:0000259" key="1">
    <source>
        <dbReference type="Pfam" id="PF05709"/>
    </source>
</evidence>
<protein>
    <submittedName>
        <fullName evidence="3">Phage tail protein</fullName>
    </submittedName>
</protein>
<dbReference type="InterPro" id="IPR054738">
    <property type="entry name" value="Siphovirus-type_tail_C"/>
</dbReference>
<dbReference type="AlphaFoldDB" id="A0A1D8GN38"/>
<gene>
    <name evidence="3" type="ORF">Gferi_23630</name>
</gene>
<dbReference type="KEGG" id="gfe:Gferi_23630"/>
<name>A0A1D8GN38_9FIRM</name>